<dbReference type="EMBL" id="JASPKY010000155">
    <property type="protein sequence ID" value="KAK9729928.1"/>
    <property type="molecule type" value="Genomic_DNA"/>
</dbReference>
<evidence type="ECO:0000256" key="1">
    <source>
        <dbReference type="SAM" id="MobiDB-lite"/>
    </source>
</evidence>
<dbReference type="AlphaFoldDB" id="A0AAW1L4Z2"/>
<dbReference type="Proteomes" id="UP001458880">
    <property type="component" value="Unassembled WGS sequence"/>
</dbReference>
<gene>
    <name evidence="2" type="ORF">QE152_g15616</name>
</gene>
<keyword evidence="3" id="KW-1185">Reference proteome</keyword>
<name>A0AAW1L4Z2_POPJA</name>
<organism evidence="2 3">
    <name type="scientific">Popillia japonica</name>
    <name type="common">Japanese beetle</name>
    <dbReference type="NCBI Taxonomy" id="7064"/>
    <lineage>
        <taxon>Eukaryota</taxon>
        <taxon>Metazoa</taxon>
        <taxon>Ecdysozoa</taxon>
        <taxon>Arthropoda</taxon>
        <taxon>Hexapoda</taxon>
        <taxon>Insecta</taxon>
        <taxon>Pterygota</taxon>
        <taxon>Neoptera</taxon>
        <taxon>Endopterygota</taxon>
        <taxon>Coleoptera</taxon>
        <taxon>Polyphaga</taxon>
        <taxon>Scarabaeiformia</taxon>
        <taxon>Scarabaeidae</taxon>
        <taxon>Rutelinae</taxon>
        <taxon>Popillia</taxon>
    </lineage>
</organism>
<feature type="region of interest" description="Disordered" evidence="1">
    <location>
        <begin position="15"/>
        <end position="35"/>
    </location>
</feature>
<accession>A0AAW1L4Z2</accession>
<protein>
    <submittedName>
        <fullName evidence="2">Uncharacterized protein</fullName>
    </submittedName>
</protein>
<evidence type="ECO:0000313" key="3">
    <source>
        <dbReference type="Proteomes" id="UP001458880"/>
    </source>
</evidence>
<evidence type="ECO:0000313" key="2">
    <source>
        <dbReference type="EMBL" id="KAK9729928.1"/>
    </source>
</evidence>
<reference evidence="2 3" key="1">
    <citation type="journal article" date="2024" name="BMC Genomics">
        <title>De novo assembly and annotation of Popillia japonica's genome with initial clues to its potential as an invasive pest.</title>
        <authorList>
            <person name="Cucini C."/>
            <person name="Boschi S."/>
            <person name="Funari R."/>
            <person name="Cardaioli E."/>
            <person name="Iannotti N."/>
            <person name="Marturano G."/>
            <person name="Paoli F."/>
            <person name="Bruttini M."/>
            <person name="Carapelli A."/>
            <person name="Frati F."/>
            <person name="Nardi F."/>
        </authorList>
    </citation>
    <scope>NUCLEOTIDE SEQUENCE [LARGE SCALE GENOMIC DNA]</scope>
    <source>
        <strain evidence="2">DMR45628</strain>
    </source>
</reference>
<proteinExistence type="predicted"/>
<comment type="caution">
    <text evidence="2">The sequence shown here is derived from an EMBL/GenBank/DDBJ whole genome shotgun (WGS) entry which is preliminary data.</text>
</comment>
<sequence>MCLLSSLTTQDFVETLGNPDEPTSSDESLEEPLPSTSQTAVIEALNLSCDDFPINKSSIQRIRTQNRKDRTESIKSDFQNNLPETVTVHWDGKLLPGLDVRSSKEERLPILISLGEKEQLLAAPKLERSLRYFNLIKFD</sequence>